<accession>A0A368M336</accession>
<dbReference type="Proteomes" id="UP000217881">
    <property type="component" value="Unassembled WGS sequence"/>
</dbReference>
<keyword evidence="2" id="KW-0238">DNA-binding</keyword>
<dbReference type="InterPro" id="IPR036388">
    <property type="entry name" value="WH-like_DNA-bd_sf"/>
</dbReference>
<evidence type="ECO:0000313" key="6">
    <source>
        <dbReference type="EMBL" id="PCC18123.1"/>
    </source>
</evidence>
<keyword evidence="3" id="KW-0804">Transcription</keyword>
<evidence type="ECO:0000259" key="5">
    <source>
        <dbReference type="PROSITE" id="PS50949"/>
    </source>
</evidence>
<dbReference type="EMBL" id="NRGX01000001">
    <property type="protein sequence ID" value="PCC18123.1"/>
    <property type="molecule type" value="Genomic_DNA"/>
</dbReference>
<dbReference type="InterPro" id="IPR036390">
    <property type="entry name" value="WH_DNA-bd_sf"/>
</dbReference>
<evidence type="ECO:0000313" key="15">
    <source>
        <dbReference type="Proteomes" id="UP000297736"/>
    </source>
</evidence>
<dbReference type="EMBL" id="RHFF01000008">
    <property type="protein sequence ID" value="TGD38762.1"/>
    <property type="molecule type" value="Genomic_DNA"/>
</dbReference>
<dbReference type="AlphaFoldDB" id="A0A2A3Z2M3"/>
<organism evidence="8 11">
    <name type="scientific">Brevibacterium aurantiacum</name>
    <dbReference type="NCBI Taxonomy" id="273384"/>
    <lineage>
        <taxon>Bacteria</taxon>
        <taxon>Bacillati</taxon>
        <taxon>Actinomycetota</taxon>
        <taxon>Actinomycetes</taxon>
        <taxon>Micrococcales</taxon>
        <taxon>Brevibacteriaceae</taxon>
        <taxon>Brevibacterium</taxon>
    </lineage>
</organism>
<keyword evidence="1" id="KW-0805">Transcription regulation</keyword>
<comment type="caution">
    <text evidence="8">The sequence shown here is derived from an EMBL/GenBank/DDBJ whole genome shotgun (WGS) entry which is preliminary data.</text>
</comment>
<dbReference type="Gene3D" id="1.20.120.530">
    <property type="entry name" value="GntR ligand-binding domain-like"/>
    <property type="match status" value="1"/>
</dbReference>
<dbReference type="OrthoDB" id="3864082at2"/>
<evidence type="ECO:0000256" key="4">
    <source>
        <dbReference type="SAM" id="MobiDB-lite"/>
    </source>
</evidence>
<dbReference type="InterPro" id="IPR000524">
    <property type="entry name" value="Tscrpt_reg_HTH_GntR"/>
</dbReference>
<dbReference type="GO" id="GO:0003677">
    <property type="term" value="F:DNA binding"/>
    <property type="evidence" value="ECO:0007669"/>
    <property type="project" value="UniProtKB-KW"/>
</dbReference>
<dbReference type="Gene3D" id="1.10.10.10">
    <property type="entry name" value="Winged helix-like DNA-binding domain superfamily/Winged helix DNA-binding domain"/>
    <property type="match status" value="1"/>
</dbReference>
<dbReference type="EMBL" id="NRGP01000021">
    <property type="protein sequence ID" value="PCC45625.1"/>
    <property type="molecule type" value="Genomic_DNA"/>
</dbReference>
<dbReference type="Proteomes" id="UP000297736">
    <property type="component" value="Unassembled WGS sequence"/>
</dbReference>
<feature type="domain" description="HTH gntR-type" evidence="5">
    <location>
        <begin position="67"/>
        <end position="134"/>
    </location>
</feature>
<dbReference type="EMBL" id="NRHA01000010">
    <property type="protein sequence ID" value="PCC54133.1"/>
    <property type="molecule type" value="Genomic_DNA"/>
</dbReference>
<reference evidence="10 15" key="2">
    <citation type="submission" date="2018-10" db="EMBL/GenBank/DDBJ databases">
        <title>Brevibacterium genomes from Austrain hard cheese rinds.</title>
        <authorList>
            <person name="Anast J.M."/>
            <person name="Dzieciol M."/>
            <person name="Schultz D.L."/>
            <person name="Mann E."/>
            <person name="Wagner M."/>
            <person name="Schmitz-Esser S."/>
        </authorList>
    </citation>
    <scope>NUCLEOTIDE SEQUENCE [LARGE SCALE GENOMIC DNA]</scope>
    <source>
        <strain evidence="10 15">L261</strain>
    </source>
</reference>
<evidence type="ECO:0000313" key="7">
    <source>
        <dbReference type="EMBL" id="PCC42853.1"/>
    </source>
</evidence>
<evidence type="ECO:0000256" key="2">
    <source>
        <dbReference type="ARBA" id="ARBA00023125"/>
    </source>
</evidence>
<sequence length="277" mass="29692">MRVVDNRLLHSIVSRRGYAVNSHRRRILVTSESAAPEAKGPASGSRALGGHASGSRASLPARPETAPTLREHALIVIRHAITTGDLDEDTIYSAAGLAKQLGMSLSPVREAMMSLVAEGTVEAVPNRGFRLVPVTREDLEEIIRIRALLAGPAVDALCARASEDPAASEAALGDLRTHAEAALAAAHEDDTIGFMTADRLFHEHLLEHGLGRRAADISLRLRDQSRVFAAHSIAAIVDAESAQQIVDLVGLIEAGRSAEAQALVIDNLFYFRRTENL</sequence>
<evidence type="ECO:0000313" key="11">
    <source>
        <dbReference type="Proteomes" id="UP000217564"/>
    </source>
</evidence>
<evidence type="ECO:0000313" key="9">
    <source>
        <dbReference type="EMBL" id="PCC54133.1"/>
    </source>
</evidence>
<proteinExistence type="predicted"/>
<protein>
    <submittedName>
        <fullName evidence="8">GntR family transcriptional regulator</fullName>
    </submittedName>
</protein>
<dbReference type="PROSITE" id="PS50949">
    <property type="entry name" value="HTH_GNTR"/>
    <property type="match status" value="1"/>
</dbReference>
<feature type="region of interest" description="Disordered" evidence="4">
    <location>
        <begin position="31"/>
        <end position="64"/>
    </location>
</feature>
<evidence type="ECO:0000313" key="12">
    <source>
        <dbReference type="Proteomes" id="UP000217881"/>
    </source>
</evidence>
<dbReference type="GO" id="GO:0003700">
    <property type="term" value="F:DNA-binding transcription factor activity"/>
    <property type="evidence" value="ECO:0007669"/>
    <property type="project" value="InterPro"/>
</dbReference>
<dbReference type="Proteomes" id="UP000218377">
    <property type="component" value="Unassembled WGS sequence"/>
</dbReference>
<dbReference type="PANTHER" id="PTHR43537">
    <property type="entry name" value="TRANSCRIPTIONAL REGULATOR, GNTR FAMILY"/>
    <property type="match status" value="1"/>
</dbReference>
<dbReference type="SUPFAM" id="SSF46785">
    <property type="entry name" value="Winged helix' DNA-binding domain"/>
    <property type="match status" value="1"/>
</dbReference>
<dbReference type="EMBL" id="NRGQ01000012">
    <property type="protein sequence ID" value="PCC42853.1"/>
    <property type="molecule type" value="Genomic_DNA"/>
</dbReference>
<evidence type="ECO:0000313" key="13">
    <source>
        <dbReference type="Proteomes" id="UP000218377"/>
    </source>
</evidence>
<evidence type="ECO:0000313" key="14">
    <source>
        <dbReference type="Proteomes" id="UP000218620"/>
    </source>
</evidence>
<dbReference type="Pfam" id="PF00392">
    <property type="entry name" value="GntR"/>
    <property type="match status" value="1"/>
</dbReference>
<evidence type="ECO:0000256" key="3">
    <source>
        <dbReference type="ARBA" id="ARBA00023163"/>
    </source>
</evidence>
<evidence type="ECO:0000256" key="1">
    <source>
        <dbReference type="ARBA" id="ARBA00023015"/>
    </source>
</evidence>
<evidence type="ECO:0000313" key="10">
    <source>
        <dbReference type="EMBL" id="TGD38762.1"/>
    </source>
</evidence>
<evidence type="ECO:0000313" key="8">
    <source>
        <dbReference type="EMBL" id="PCC45625.1"/>
    </source>
</evidence>
<dbReference type="PANTHER" id="PTHR43537:SF45">
    <property type="entry name" value="GNTR FAMILY REGULATORY PROTEIN"/>
    <property type="match status" value="1"/>
</dbReference>
<reference evidence="11 12" key="1">
    <citation type="journal article" date="2017" name="Elife">
        <title>Extensive horizontal gene transfer in cheese-associated bacteria.</title>
        <authorList>
            <person name="Bonham K.S."/>
            <person name="Wolfe B.E."/>
            <person name="Dutton R.J."/>
        </authorList>
    </citation>
    <scope>NUCLEOTIDE SEQUENCE [LARGE SCALE GENOMIC DNA]</scope>
    <source>
        <strain evidence="9 12">738_8</strain>
        <strain evidence="8 11">947_7</strain>
        <strain evidence="7 14">962_8</strain>
        <strain evidence="6 13">JB5</strain>
    </source>
</reference>
<accession>A0A2A3Z2M3</accession>
<dbReference type="SMART" id="SM00345">
    <property type="entry name" value="HTH_GNTR"/>
    <property type="match status" value="1"/>
</dbReference>
<dbReference type="SUPFAM" id="SSF48008">
    <property type="entry name" value="GntR ligand-binding domain-like"/>
    <property type="match status" value="1"/>
</dbReference>
<gene>
    <name evidence="9" type="ORF">CIK59_07040</name>
    <name evidence="8" type="ORF">CIK64_14575</name>
    <name evidence="7" type="ORF">CIK65_10315</name>
    <name evidence="6" type="ORF">CIK79_07335</name>
    <name evidence="10" type="ORF">EB834_09355</name>
</gene>
<dbReference type="Proteomes" id="UP000218620">
    <property type="component" value="Unassembled WGS sequence"/>
</dbReference>
<name>A0A2A3Z2M3_BREAU</name>
<dbReference type="InterPro" id="IPR008920">
    <property type="entry name" value="TF_FadR/GntR_C"/>
</dbReference>
<dbReference type="Proteomes" id="UP000217564">
    <property type="component" value="Unassembled WGS sequence"/>
</dbReference>